<organism evidence="3 5">
    <name type="scientific">Rotaria magnacalcarata</name>
    <dbReference type="NCBI Taxonomy" id="392030"/>
    <lineage>
        <taxon>Eukaryota</taxon>
        <taxon>Metazoa</taxon>
        <taxon>Spiralia</taxon>
        <taxon>Gnathifera</taxon>
        <taxon>Rotifera</taxon>
        <taxon>Eurotatoria</taxon>
        <taxon>Bdelloidea</taxon>
        <taxon>Philodinida</taxon>
        <taxon>Philodinidae</taxon>
        <taxon>Rotaria</taxon>
    </lineage>
</organism>
<dbReference type="EMBL" id="CAJNOW010021444">
    <property type="protein sequence ID" value="CAF1684253.1"/>
    <property type="molecule type" value="Genomic_DNA"/>
</dbReference>
<dbReference type="Proteomes" id="UP000663834">
    <property type="component" value="Unassembled WGS sequence"/>
</dbReference>
<dbReference type="EMBL" id="CAJNOV010000068">
    <property type="protein sequence ID" value="CAF0973266.1"/>
    <property type="molecule type" value="Genomic_DNA"/>
</dbReference>
<evidence type="ECO:0000313" key="3">
    <source>
        <dbReference type="EMBL" id="CAF1684253.1"/>
    </source>
</evidence>
<dbReference type="OrthoDB" id="10012612at2759"/>
<dbReference type="EMBL" id="CAJNRE010002894">
    <property type="protein sequence ID" value="CAF1996781.1"/>
    <property type="molecule type" value="Genomic_DNA"/>
</dbReference>
<dbReference type="Proteomes" id="UP000663855">
    <property type="component" value="Unassembled WGS sequence"/>
</dbReference>
<feature type="chain" id="PRO_5035609941" evidence="1">
    <location>
        <begin position="17"/>
        <end position="103"/>
    </location>
</feature>
<evidence type="ECO:0000313" key="5">
    <source>
        <dbReference type="Proteomes" id="UP000663834"/>
    </source>
</evidence>
<evidence type="ECO:0000313" key="4">
    <source>
        <dbReference type="EMBL" id="CAF1996781.1"/>
    </source>
</evidence>
<name>A0A816HB20_9BILA</name>
<comment type="caution">
    <text evidence="3">The sequence shown here is derived from an EMBL/GenBank/DDBJ whole genome shotgun (WGS) entry which is preliminary data.</text>
</comment>
<sequence length="103" mass="12119">MLLCFLLILNLSWTTSIPMESDQLLSSILASSQIKRLASHCYINDYPVWLEWQQELMMWFSLAKLLKLPIEENKVIQEELEQIRLQHECLRFIERLTLSVGPG</sequence>
<evidence type="ECO:0000313" key="2">
    <source>
        <dbReference type="EMBL" id="CAF0973266.1"/>
    </source>
</evidence>
<dbReference type="Proteomes" id="UP000663824">
    <property type="component" value="Unassembled WGS sequence"/>
</dbReference>
<accession>A0A816HB20</accession>
<evidence type="ECO:0000256" key="1">
    <source>
        <dbReference type="SAM" id="SignalP"/>
    </source>
</evidence>
<gene>
    <name evidence="2" type="ORF">CJN711_LOCUS979</name>
    <name evidence="3" type="ORF">KQP761_LOCUS37881</name>
    <name evidence="4" type="ORF">MBJ925_LOCUS8047</name>
</gene>
<reference evidence="3" key="1">
    <citation type="submission" date="2021-02" db="EMBL/GenBank/DDBJ databases">
        <authorList>
            <person name="Nowell W R."/>
        </authorList>
    </citation>
    <scope>NUCLEOTIDE SEQUENCE</scope>
</reference>
<feature type="signal peptide" evidence="1">
    <location>
        <begin position="1"/>
        <end position="16"/>
    </location>
</feature>
<keyword evidence="1" id="KW-0732">Signal</keyword>
<dbReference type="AlphaFoldDB" id="A0A816HB20"/>
<protein>
    <submittedName>
        <fullName evidence="3">Uncharacterized protein</fullName>
    </submittedName>
</protein>
<proteinExistence type="predicted"/>